<feature type="compositionally biased region" description="Basic and acidic residues" evidence="2">
    <location>
        <begin position="150"/>
        <end position="171"/>
    </location>
</feature>
<feature type="domain" description="C3H1-type" evidence="3">
    <location>
        <begin position="64"/>
        <end position="87"/>
    </location>
</feature>
<dbReference type="Proteomes" id="UP000601435">
    <property type="component" value="Unassembled WGS sequence"/>
</dbReference>
<comment type="caution">
    <text evidence="4">The sequence shown here is derived from an EMBL/GenBank/DDBJ whole genome shotgun (WGS) entry which is preliminary data.</text>
</comment>
<evidence type="ECO:0000313" key="5">
    <source>
        <dbReference type="Proteomes" id="UP000601435"/>
    </source>
</evidence>
<dbReference type="SMART" id="SM00356">
    <property type="entry name" value="ZnF_C3H1"/>
    <property type="match status" value="2"/>
</dbReference>
<feature type="compositionally biased region" description="Acidic residues" evidence="2">
    <location>
        <begin position="107"/>
        <end position="124"/>
    </location>
</feature>
<dbReference type="OrthoDB" id="10344695at2759"/>
<evidence type="ECO:0000256" key="2">
    <source>
        <dbReference type="SAM" id="MobiDB-lite"/>
    </source>
</evidence>
<reference evidence="4" key="1">
    <citation type="submission" date="2021-02" db="EMBL/GenBank/DDBJ databases">
        <authorList>
            <person name="Dougan E. K."/>
            <person name="Rhodes N."/>
            <person name="Thang M."/>
            <person name="Chan C."/>
        </authorList>
    </citation>
    <scope>NUCLEOTIDE SEQUENCE</scope>
</reference>
<accession>A0A813ALV5</accession>
<dbReference type="InterPro" id="IPR000571">
    <property type="entry name" value="Znf_CCCH"/>
</dbReference>
<feature type="zinc finger region" description="C3H1-type" evidence="1">
    <location>
        <begin position="64"/>
        <end position="87"/>
    </location>
</feature>
<feature type="domain" description="C3H1-type" evidence="3">
    <location>
        <begin position="17"/>
        <end position="39"/>
    </location>
</feature>
<organism evidence="4 5">
    <name type="scientific">Symbiodinium necroappetens</name>
    <dbReference type="NCBI Taxonomy" id="1628268"/>
    <lineage>
        <taxon>Eukaryota</taxon>
        <taxon>Sar</taxon>
        <taxon>Alveolata</taxon>
        <taxon>Dinophyceae</taxon>
        <taxon>Suessiales</taxon>
        <taxon>Symbiodiniaceae</taxon>
        <taxon>Symbiodinium</taxon>
    </lineage>
</organism>
<dbReference type="EMBL" id="CAJNJA010060242">
    <property type="protein sequence ID" value="CAE7870175.1"/>
    <property type="molecule type" value="Genomic_DNA"/>
</dbReference>
<protein>
    <recommendedName>
        <fullName evidence="3">C3H1-type domain-containing protein</fullName>
    </recommendedName>
</protein>
<proteinExistence type="predicted"/>
<keyword evidence="1" id="KW-0479">Metal-binding</keyword>
<feature type="zinc finger region" description="C3H1-type" evidence="1">
    <location>
        <begin position="17"/>
        <end position="39"/>
    </location>
</feature>
<name>A0A813ALV5_9DINO</name>
<feature type="region of interest" description="Disordered" evidence="2">
    <location>
        <begin position="107"/>
        <end position="127"/>
    </location>
</feature>
<gene>
    <name evidence="4" type="ORF">SNEC2469_LOCUS28085</name>
</gene>
<keyword evidence="1" id="KW-0863">Zinc-finger</keyword>
<dbReference type="PROSITE" id="PS50103">
    <property type="entry name" value="ZF_C3H1"/>
    <property type="match status" value="2"/>
</dbReference>
<evidence type="ECO:0000256" key="1">
    <source>
        <dbReference type="PROSITE-ProRule" id="PRU00723"/>
    </source>
</evidence>
<evidence type="ECO:0000259" key="3">
    <source>
        <dbReference type="PROSITE" id="PS50103"/>
    </source>
</evidence>
<dbReference type="Gene3D" id="4.10.1000.10">
    <property type="entry name" value="Zinc finger, CCCH-type"/>
    <property type="match status" value="1"/>
</dbReference>
<keyword evidence="5" id="KW-1185">Reference proteome</keyword>
<keyword evidence="1" id="KW-0862">Zinc</keyword>
<dbReference type="AlphaFoldDB" id="A0A813ALV5"/>
<dbReference type="GO" id="GO:0008270">
    <property type="term" value="F:zinc ion binding"/>
    <property type="evidence" value="ECO:0007669"/>
    <property type="project" value="UniProtKB-KW"/>
</dbReference>
<evidence type="ECO:0000313" key="4">
    <source>
        <dbReference type="EMBL" id="CAE7870175.1"/>
    </source>
</evidence>
<sequence>MVADARHRRRGIDLSRFCRQYMHRICSFGARCRYDHVSYCLTYASTGRCKRDRRGRCDFVHADVCEHWKNGRACPLNPTCPYLHITLPGGPPQPLQVQLVPRAPEDPEQLLDQDPEEVSLEPEESQLTAGAAARFGYLGFGDSDVENDTDGEHSEDLAEVREEPPEREPAAARRRAAKPPQRSTTEVAAQYRPHAPVTRRELEGRKRRPLKMKGEKDTNVRHRWMVTCRRCKKQIMTVFNHRVIAKSVFKNRALRGYWLRQANGQLFGRVGLQGTQKRLSCQKSLPGPDHWDVSRASDRRLERRILKGQLLKHQFQFHAGEECAPNAPEMRFEEQCGLKRRMDGVKAADEGGYDGEALALDDDL</sequence>
<feature type="region of interest" description="Disordered" evidence="2">
    <location>
        <begin position="139"/>
        <end position="215"/>
    </location>
</feature>